<evidence type="ECO:0000313" key="10">
    <source>
        <dbReference type="EMBL" id="ROO84235.1"/>
    </source>
</evidence>
<accession>A0A3N1CSP8</accession>
<dbReference type="OrthoDB" id="9812701at2"/>
<evidence type="ECO:0000256" key="2">
    <source>
        <dbReference type="ARBA" id="ARBA00022448"/>
    </source>
</evidence>
<comment type="caution">
    <text evidence="10">The sequence shown here is derived from an EMBL/GenBank/DDBJ whole genome shotgun (WGS) entry which is preliminary data.</text>
</comment>
<dbReference type="EMBL" id="RJKE01000001">
    <property type="protein sequence ID" value="ROO84235.1"/>
    <property type="molecule type" value="Genomic_DNA"/>
</dbReference>
<keyword evidence="6 7" id="KW-0472">Membrane</keyword>
<evidence type="ECO:0000256" key="3">
    <source>
        <dbReference type="ARBA" id="ARBA00022475"/>
    </source>
</evidence>
<dbReference type="Pfam" id="PF00528">
    <property type="entry name" value="BPD_transp_1"/>
    <property type="match status" value="1"/>
</dbReference>
<keyword evidence="5 7" id="KW-1133">Transmembrane helix</keyword>
<dbReference type="PANTHER" id="PTHR43386">
    <property type="entry name" value="OLIGOPEPTIDE TRANSPORT SYSTEM PERMEASE PROTEIN APPC"/>
    <property type="match status" value="1"/>
</dbReference>
<evidence type="ECO:0000256" key="4">
    <source>
        <dbReference type="ARBA" id="ARBA00022692"/>
    </source>
</evidence>
<dbReference type="Gene3D" id="1.10.3720.10">
    <property type="entry name" value="MetI-like"/>
    <property type="match status" value="1"/>
</dbReference>
<feature type="transmembrane region" description="Helical" evidence="7">
    <location>
        <begin position="284"/>
        <end position="304"/>
    </location>
</feature>
<evidence type="ECO:0000256" key="5">
    <source>
        <dbReference type="ARBA" id="ARBA00022989"/>
    </source>
</evidence>
<dbReference type="PANTHER" id="PTHR43386:SF1">
    <property type="entry name" value="D,D-DIPEPTIDE TRANSPORT SYSTEM PERMEASE PROTEIN DDPC-RELATED"/>
    <property type="match status" value="1"/>
</dbReference>
<reference evidence="10 11" key="1">
    <citation type="submission" date="2018-11" db="EMBL/GenBank/DDBJ databases">
        <title>Sequencing the genomes of 1000 actinobacteria strains.</title>
        <authorList>
            <person name="Klenk H.-P."/>
        </authorList>
    </citation>
    <scope>NUCLEOTIDE SEQUENCE [LARGE SCALE GENOMIC DNA]</scope>
    <source>
        <strain evidence="10 11">DSM 44254</strain>
    </source>
</reference>
<evidence type="ECO:0000256" key="6">
    <source>
        <dbReference type="ARBA" id="ARBA00023136"/>
    </source>
</evidence>
<feature type="transmembrane region" description="Helical" evidence="7">
    <location>
        <begin position="222"/>
        <end position="241"/>
    </location>
</feature>
<keyword evidence="11" id="KW-1185">Reference proteome</keyword>
<dbReference type="RefSeq" id="WP_123663876.1">
    <property type="nucleotide sequence ID" value="NZ_RJKE01000001.1"/>
</dbReference>
<evidence type="ECO:0000256" key="1">
    <source>
        <dbReference type="ARBA" id="ARBA00004651"/>
    </source>
</evidence>
<dbReference type="CDD" id="cd06261">
    <property type="entry name" value="TM_PBP2"/>
    <property type="match status" value="1"/>
</dbReference>
<gene>
    <name evidence="10" type="ORF">EDD29_1755</name>
</gene>
<dbReference type="GO" id="GO:0005886">
    <property type="term" value="C:plasma membrane"/>
    <property type="evidence" value="ECO:0007669"/>
    <property type="project" value="UniProtKB-SubCell"/>
</dbReference>
<dbReference type="SUPFAM" id="SSF161098">
    <property type="entry name" value="MetI-like"/>
    <property type="match status" value="1"/>
</dbReference>
<comment type="similarity">
    <text evidence="7">Belongs to the binding-protein-dependent transport system permease family.</text>
</comment>
<feature type="transmembrane region" description="Helical" evidence="7">
    <location>
        <begin position="39"/>
        <end position="60"/>
    </location>
</feature>
<keyword evidence="2 7" id="KW-0813">Transport</keyword>
<evidence type="ECO:0000256" key="7">
    <source>
        <dbReference type="RuleBase" id="RU363032"/>
    </source>
</evidence>
<name>A0A3N1CSP8_9ACTN</name>
<feature type="domain" description="ABC transmembrane type-1" evidence="9">
    <location>
        <begin position="106"/>
        <end position="305"/>
    </location>
</feature>
<feature type="compositionally biased region" description="Low complexity" evidence="8">
    <location>
        <begin position="1"/>
        <end position="17"/>
    </location>
</feature>
<feature type="region of interest" description="Disordered" evidence="8">
    <location>
        <begin position="1"/>
        <end position="20"/>
    </location>
</feature>
<dbReference type="InterPro" id="IPR050366">
    <property type="entry name" value="BP-dependent_transpt_permease"/>
</dbReference>
<dbReference type="GO" id="GO:0055085">
    <property type="term" value="P:transmembrane transport"/>
    <property type="evidence" value="ECO:0007669"/>
    <property type="project" value="InterPro"/>
</dbReference>
<protein>
    <submittedName>
        <fullName evidence="10">Peptide/nickel transport system permease protein</fullName>
    </submittedName>
</protein>
<comment type="subcellular location">
    <subcellularLocation>
        <location evidence="1 7">Cell membrane</location>
        <topology evidence="1 7">Multi-pass membrane protein</topology>
    </subcellularLocation>
</comment>
<proteinExistence type="inferred from homology"/>
<evidence type="ECO:0000256" key="8">
    <source>
        <dbReference type="SAM" id="MobiDB-lite"/>
    </source>
</evidence>
<sequence>MSSPPLLGDPGAAATAGPAGGAVRSGVLRAILRERSAGIGLVLVGAVVLAALLAPVVAALTGHGQNQQFRAEALTESGLPIGPGGDFLLGADGNGRDVLVRTLYGARISLLVGIPATTLALLIGTAVGLAAGFFPGRTDRLLSLGTDVALSFPFVVTALSLVALNKGSDGHALVNPVVLVILVISLFAWTAFARLVRGLVVVLRSRPFVEAALSLGASRRRVIVREILPNVLPVVVVYWAVQLPVNIMLEATLSFLGVGVQAPTASWGNMIAEAQRSSLYQVQPWFLLGPGIAMFVTVLGFNTISSGVRNVLDPG</sequence>
<keyword evidence="4 7" id="KW-0812">Transmembrane</keyword>
<dbReference type="PROSITE" id="PS50928">
    <property type="entry name" value="ABC_TM1"/>
    <property type="match status" value="1"/>
</dbReference>
<evidence type="ECO:0000259" key="9">
    <source>
        <dbReference type="PROSITE" id="PS50928"/>
    </source>
</evidence>
<feature type="transmembrane region" description="Helical" evidence="7">
    <location>
        <begin position="108"/>
        <end position="134"/>
    </location>
</feature>
<dbReference type="InterPro" id="IPR000515">
    <property type="entry name" value="MetI-like"/>
</dbReference>
<feature type="transmembrane region" description="Helical" evidence="7">
    <location>
        <begin position="176"/>
        <end position="196"/>
    </location>
</feature>
<dbReference type="InterPro" id="IPR035906">
    <property type="entry name" value="MetI-like_sf"/>
</dbReference>
<dbReference type="AlphaFoldDB" id="A0A3N1CSP8"/>
<feature type="transmembrane region" description="Helical" evidence="7">
    <location>
        <begin position="141"/>
        <end position="164"/>
    </location>
</feature>
<evidence type="ECO:0000313" key="11">
    <source>
        <dbReference type="Proteomes" id="UP000272400"/>
    </source>
</evidence>
<organism evidence="10 11">
    <name type="scientific">Actinocorallia herbida</name>
    <dbReference type="NCBI Taxonomy" id="58109"/>
    <lineage>
        <taxon>Bacteria</taxon>
        <taxon>Bacillati</taxon>
        <taxon>Actinomycetota</taxon>
        <taxon>Actinomycetes</taxon>
        <taxon>Streptosporangiales</taxon>
        <taxon>Thermomonosporaceae</taxon>
        <taxon>Actinocorallia</taxon>
    </lineage>
</organism>
<dbReference type="Proteomes" id="UP000272400">
    <property type="component" value="Unassembled WGS sequence"/>
</dbReference>
<keyword evidence="3" id="KW-1003">Cell membrane</keyword>